<feature type="transmembrane region" description="Helical" evidence="6">
    <location>
        <begin position="547"/>
        <end position="566"/>
    </location>
</feature>
<evidence type="ECO:0000256" key="5">
    <source>
        <dbReference type="ARBA" id="ARBA00023136"/>
    </source>
</evidence>
<dbReference type="PANTHER" id="PTHR30287">
    <property type="entry name" value="MEMBRANE COMPONENT OF PREDICTED ABC SUPERFAMILY METABOLITE UPTAKE TRANSPORTER"/>
    <property type="match status" value="1"/>
</dbReference>
<evidence type="ECO:0000256" key="3">
    <source>
        <dbReference type="ARBA" id="ARBA00022692"/>
    </source>
</evidence>
<protein>
    <recommendedName>
        <fullName evidence="7">ABC3 transporter permease C-terminal domain-containing protein</fullName>
    </recommendedName>
</protein>
<keyword evidence="9" id="KW-1185">Reference proteome</keyword>
<gene>
    <name evidence="8" type="ORF">GCM10010913_39340</name>
</gene>
<evidence type="ECO:0000256" key="2">
    <source>
        <dbReference type="ARBA" id="ARBA00022475"/>
    </source>
</evidence>
<dbReference type="Proteomes" id="UP000608420">
    <property type="component" value="Unassembled WGS sequence"/>
</dbReference>
<dbReference type="PANTHER" id="PTHR30287:SF2">
    <property type="entry name" value="BLL1001 PROTEIN"/>
    <property type="match status" value="1"/>
</dbReference>
<evidence type="ECO:0000259" key="7">
    <source>
        <dbReference type="Pfam" id="PF02687"/>
    </source>
</evidence>
<dbReference type="InterPro" id="IPR038766">
    <property type="entry name" value="Membrane_comp_ABC_pdt"/>
</dbReference>
<dbReference type="Pfam" id="PF02687">
    <property type="entry name" value="FtsX"/>
    <property type="match status" value="1"/>
</dbReference>
<evidence type="ECO:0000256" key="4">
    <source>
        <dbReference type="ARBA" id="ARBA00022989"/>
    </source>
</evidence>
<keyword evidence="2" id="KW-1003">Cell membrane</keyword>
<feature type="transmembrane region" description="Helical" evidence="6">
    <location>
        <begin position="129"/>
        <end position="152"/>
    </location>
</feature>
<comment type="caution">
    <text evidence="8">The sequence shown here is derived from an EMBL/GenBank/DDBJ whole genome shotgun (WGS) entry which is preliminary data.</text>
</comment>
<feature type="transmembrane region" description="Helical" evidence="6">
    <location>
        <begin position="463"/>
        <end position="481"/>
    </location>
</feature>
<accession>A0ABQ1W3S5</accession>
<reference evidence="9" key="1">
    <citation type="journal article" date="2019" name="Int. J. Syst. Evol. Microbiol.">
        <title>The Global Catalogue of Microorganisms (GCM) 10K type strain sequencing project: providing services to taxonomists for standard genome sequencing and annotation.</title>
        <authorList>
            <consortium name="The Broad Institute Genomics Platform"/>
            <consortium name="The Broad Institute Genome Sequencing Center for Infectious Disease"/>
            <person name="Wu L."/>
            <person name="Ma J."/>
        </authorList>
    </citation>
    <scope>NUCLEOTIDE SEQUENCE [LARGE SCALE GENOMIC DNA]</scope>
    <source>
        <strain evidence="9">CGMCC 1.15420</strain>
    </source>
</reference>
<sequence length="587" mass="65104">MIIQGRERPFCKEVIRSIFKNKSYIMLIFLFIMLTSFMYFFVQFSVDKNLDRLNTISQYGGGGALSEEQHALLIALRSNASLAATFLICLLLITVLVTSLFYKHYFSQHQQEIGTFKALGFKNSSIIKAYVTCTCLLSILATVVGMCLGWAASGVLLQDYTASFGITDVTRGIHAIHIFNGVFLAVIVLCGTTALSCKVFLKKEAALLINNSDTQKENRIIASVSDKIASILPARKQFPVRIALRKPTTILLSILAVGVSTSLFIMSISLYMSSHKVYQSQTEGHHYSYNIKFAETYQEKAEDYTDADALIYLETPASLYLGHSDAPVPYQFVGLSHTGGLLELYDKHGELLSIPDGNGILIGPELQEVYGLNQGDIIIIAISGESYSAVVADVAVNAETHHIYLSQKQLAKWMGIAESSYNGLYSNSINSPGIGTVITQEERLSALQKDVVSNKMSAIINQLLGIVAGGILIYLVLLLNFQDSTKEMLILDFLGYTPKEINKMLISIYRPIFMIAFLLMLYPSIAICKEIQRSLSLQTGDYIPFQTNAFIVFGVLIIIQIIYVIVESAFTAKIRTILRNETARQYL</sequence>
<evidence type="ECO:0000313" key="8">
    <source>
        <dbReference type="EMBL" id="GGG13679.1"/>
    </source>
</evidence>
<feature type="domain" description="ABC3 transporter permease C-terminal" evidence="7">
    <location>
        <begin position="85"/>
        <end position="203"/>
    </location>
</feature>
<name>A0ABQ1W3S5_9BACL</name>
<evidence type="ECO:0000256" key="6">
    <source>
        <dbReference type="SAM" id="Phobius"/>
    </source>
</evidence>
<evidence type="ECO:0000256" key="1">
    <source>
        <dbReference type="ARBA" id="ARBA00004651"/>
    </source>
</evidence>
<keyword evidence="5 6" id="KW-0472">Membrane</keyword>
<feature type="transmembrane region" description="Helical" evidence="6">
    <location>
        <begin position="82"/>
        <end position="102"/>
    </location>
</feature>
<feature type="transmembrane region" description="Helical" evidence="6">
    <location>
        <begin position="508"/>
        <end position="527"/>
    </location>
</feature>
<organism evidence="8 9">
    <name type="scientific">Paenibacillus aceti</name>
    <dbReference type="NCBI Taxonomy" id="1820010"/>
    <lineage>
        <taxon>Bacteria</taxon>
        <taxon>Bacillati</taxon>
        <taxon>Bacillota</taxon>
        <taxon>Bacilli</taxon>
        <taxon>Bacillales</taxon>
        <taxon>Paenibacillaceae</taxon>
        <taxon>Paenibacillus</taxon>
    </lineage>
</organism>
<dbReference type="EMBL" id="BMIW01000036">
    <property type="protein sequence ID" value="GGG13679.1"/>
    <property type="molecule type" value="Genomic_DNA"/>
</dbReference>
<keyword evidence="4 6" id="KW-1133">Transmembrane helix</keyword>
<evidence type="ECO:0000313" key="9">
    <source>
        <dbReference type="Proteomes" id="UP000608420"/>
    </source>
</evidence>
<feature type="transmembrane region" description="Helical" evidence="6">
    <location>
        <begin position="250"/>
        <end position="272"/>
    </location>
</feature>
<feature type="transmembrane region" description="Helical" evidence="6">
    <location>
        <begin position="172"/>
        <end position="195"/>
    </location>
</feature>
<proteinExistence type="predicted"/>
<keyword evidence="3 6" id="KW-0812">Transmembrane</keyword>
<dbReference type="InterPro" id="IPR003838">
    <property type="entry name" value="ABC3_permease_C"/>
</dbReference>
<feature type="transmembrane region" description="Helical" evidence="6">
    <location>
        <begin position="24"/>
        <end position="42"/>
    </location>
</feature>
<comment type="subcellular location">
    <subcellularLocation>
        <location evidence="1">Cell membrane</location>
        <topology evidence="1">Multi-pass membrane protein</topology>
    </subcellularLocation>
</comment>